<dbReference type="Proteomes" id="UP001524586">
    <property type="component" value="Unassembled WGS sequence"/>
</dbReference>
<accession>A0ABT1U0V4</accession>
<dbReference type="SUPFAM" id="SSF55781">
    <property type="entry name" value="GAF domain-like"/>
    <property type="match status" value="1"/>
</dbReference>
<proteinExistence type="predicted"/>
<dbReference type="Pfam" id="PF01590">
    <property type="entry name" value="GAF"/>
    <property type="match status" value="1"/>
</dbReference>
<comment type="caution">
    <text evidence="2">The sequence shown here is derived from an EMBL/GenBank/DDBJ whole genome shotgun (WGS) entry which is preliminary data.</text>
</comment>
<dbReference type="Pfam" id="PF08668">
    <property type="entry name" value="HDOD"/>
    <property type="match status" value="1"/>
</dbReference>
<dbReference type="InterPro" id="IPR003018">
    <property type="entry name" value="GAF"/>
</dbReference>
<dbReference type="PROSITE" id="PS51833">
    <property type="entry name" value="HDOD"/>
    <property type="match status" value="1"/>
</dbReference>
<evidence type="ECO:0000313" key="2">
    <source>
        <dbReference type="EMBL" id="MCQ8127439.1"/>
    </source>
</evidence>
<dbReference type="EMBL" id="JANIBK010000009">
    <property type="protein sequence ID" value="MCQ8127439.1"/>
    <property type="molecule type" value="Genomic_DNA"/>
</dbReference>
<dbReference type="PANTHER" id="PTHR33525">
    <property type="match status" value="1"/>
</dbReference>
<name>A0ABT1U0V4_9GAMM</name>
<sequence length="480" mass="53396">MNAGALNEMQPQGLEAWAELLREEEMPIFSNTAQKIYSAMDDRKKGAMELASIILQDPSLTAKLLKVGNCPYYNPSRQKISTVSRAIVILGMQMIRELTLACSFFESILSPANKERANKEIAQAIHAAVQARELAITLRDQSPEEVFVAALLHNIGHVAFWCSSNRKTAGMHEKLASSGLEGEEAEKQVLGFCLNDLGKKLSKSWHLGGLIHEAISHPQSQDERVQTVCMGSRICLALRHGIDSEEMEGCLRKLQHLGGGSLDGIKAKIRANTLMAVDIAQQFGAHDASQYISSERLQPFVAMPEEAQPDKKQIQFQVLQDITAHISGSIDLNVLFEMVLEGVYRGVEMDRTVFLLLGPDKKSLNEKISLGWKKSDANEKIRVYNTDAGGNLLFHALYDHEGLWLKPGQHGALYTGQIEAQFGRHECFVFPIQVENKPIGLIYCDRGLEHQALTAEDFSAVKHFAKQAQIGLTLYRMKHH</sequence>
<dbReference type="Gene3D" id="1.10.3210.10">
    <property type="entry name" value="Hypothetical protein af1432"/>
    <property type="match status" value="1"/>
</dbReference>
<evidence type="ECO:0000259" key="1">
    <source>
        <dbReference type="PROSITE" id="PS51833"/>
    </source>
</evidence>
<reference evidence="2 3" key="1">
    <citation type="submission" date="2022-07" db="EMBL/GenBank/DDBJ databases">
        <title>Methylomonas rivi sp. nov., Methylomonas rosea sp. nov., Methylomonas aureus sp. nov. and Methylomonas subterranea sp. nov., four novel methanotrophs isolated from a freshwater creek and the deep terrestrial subsurface.</title>
        <authorList>
            <person name="Abin C."/>
            <person name="Sankaranarayanan K."/>
            <person name="Garner C."/>
            <person name="Sindelar R."/>
            <person name="Kotary K."/>
            <person name="Garner R."/>
            <person name="Barclay S."/>
            <person name="Lawson P."/>
            <person name="Krumholz L."/>
        </authorList>
    </citation>
    <scope>NUCLEOTIDE SEQUENCE [LARGE SCALE GENOMIC DNA]</scope>
    <source>
        <strain evidence="2 3">WSC-6</strain>
    </source>
</reference>
<dbReference type="SUPFAM" id="SSF109604">
    <property type="entry name" value="HD-domain/PDEase-like"/>
    <property type="match status" value="1"/>
</dbReference>
<dbReference type="RefSeq" id="WP_256613762.1">
    <property type="nucleotide sequence ID" value="NZ_JANIBK010000009.1"/>
</dbReference>
<feature type="domain" description="HDOD" evidence="1">
    <location>
        <begin position="26"/>
        <end position="221"/>
    </location>
</feature>
<protein>
    <submittedName>
        <fullName evidence="2">HDOD domain-containing protein</fullName>
    </submittedName>
</protein>
<organism evidence="2 3">
    <name type="scientific">Methylomonas rivi</name>
    <dbReference type="NCBI Taxonomy" id="2952226"/>
    <lineage>
        <taxon>Bacteria</taxon>
        <taxon>Pseudomonadati</taxon>
        <taxon>Pseudomonadota</taxon>
        <taxon>Gammaproteobacteria</taxon>
        <taxon>Methylococcales</taxon>
        <taxon>Methylococcaceae</taxon>
        <taxon>Methylomonas</taxon>
    </lineage>
</organism>
<evidence type="ECO:0000313" key="3">
    <source>
        <dbReference type="Proteomes" id="UP001524586"/>
    </source>
</evidence>
<gene>
    <name evidence="2" type="ORF">NP596_03125</name>
</gene>
<keyword evidence="3" id="KW-1185">Reference proteome</keyword>
<dbReference type="PANTHER" id="PTHR33525:SF3">
    <property type="entry name" value="RIBONUCLEASE Y"/>
    <property type="match status" value="1"/>
</dbReference>
<dbReference type="InterPro" id="IPR052340">
    <property type="entry name" value="RNase_Y/CdgJ"/>
</dbReference>
<dbReference type="InterPro" id="IPR029016">
    <property type="entry name" value="GAF-like_dom_sf"/>
</dbReference>
<dbReference type="Gene3D" id="3.30.450.40">
    <property type="match status" value="1"/>
</dbReference>
<dbReference type="InterPro" id="IPR013976">
    <property type="entry name" value="HDOD"/>
</dbReference>